<dbReference type="GO" id="GO:0005998">
    <property type="term" value="P:xylulose catabolic process"/>
    <property type="evidence" value="ECO:0007669"/>
    <property type="project" value="UniProtKB-UniRule"/>
</dbReference>
<dbReference type="GO" id="GO:0042732">
    <property type="term" value="P:D-xylose metabolic process"/>
    <property type="evidence" value="ECO:0007669"/>
    <property type="project" value="UniProtKB-KW"/>
</dbReference>
<feature type="domain" description="Carbohydrate kinase FGGY C-terminal" evidence="12">
    <location>
        <begin position="256"/>
        <end position="442"/>
    </location>
</feature>
<keyword evidence="5 8" id="KW-0418">Kinase</keyword>
<dbReference type="STRING" id="1364.LP2241_20285"/>
<comment type="catalytic activity">
    <reaction evidence="8 10">
        <text>D-xylulose + ATP = D-xylulose 5-phosphate + ADP + H(+)</text>
        <dbReference type="Rhea" id="RHEA:10964"/>
        <dbReference type="ChEBI" id="CHEBI:15378"/>
        <dbReference type="ChEBI" id="CHEBI:17140"/>
        <dbReference type="ChEBI" id="CHEBI:30616"/>
        <dbReference type="ChEBI" id="CHEBI:57737"/>
        <dbReference type="ChEBI" id="CHEBI:456216"/>
        <dbReference type="EC" id="2.7.1.17"/>
    </reaction>
</comment>
<dbReference type="Pfam" id="PF02782">
    <property type="entry name" value="FGGY_C"/>
    <property type="match status" value="1"/>
</dbReference>
<dbReference type="AlphaFoldDB" id="A0A0D6DV57"/>
<dbReference type="HAMAP" id="MF_02220">
    <property type="entry name" value="XylB"/>
    <property type="match status" value="1"/>
</dbReference>
<feature type="active site" description="Proton acceptor" evidence="8">
    <location>
        <position position="239"/>
    </location>
</feature>
<comment type="function">
    <text evidence="8">Catalyzes the phosphorylation of D-xylulose to D-xylulose 5-phosphate.</text>
</comment>
<evidence type="ECO:0000256" key="1">
    <source>
        <dbReference type="ARBA" id="ARBA00009156"/>
    </source>
</evidence>
<dbReference type="RefSeq" id="WP_047915091.1">
    <property type="nucleotide sequence ID" value="NZ_LN774769.1"/>
</dbReference>
<dbReference type="EC" id="2.7.1.17" evidence="8 10"/>
<dbReference type="Gene3D" id="3.30.420.40">
    <property type="match status" value="2"/>
</dbReference>
<feature type="site" description="Important for activity" evidence="8">
    <location>
        <position position="8"/>
    </location>
</feature>
<dbReference type="KEGG" id="lpk:LACPI_0669"/>
<dbReference type="InterPro" id="IPR018483">
    <property type="entry name" value="Carb_kinase_FGGY_CS"/>
</dbReference>
<keyword evidence="6 8" id="KW-0067">ATP-binding</keyword>
<dbReference type="HOGENOM" id="CLU_009281_3_0_9"/>
<evidence type="ECO:0000256" key="7">
    <source>
        <dbReference type="ARBA" id="ARBA00023277"/>
    </source>
</evidence>
<accession>A0A0D6DV57</accession>
<dbReference type="InterPro" id="IPR000577">
    <property type="entry name" value="Carb_kinase_FGGY"/>
</dbReference>
<proteinExistence type="inferred from homology"/>
<dbReference type="PROSITE" id="PS00933">
    <property type="entry name" value="FGGY_KINASES_1"/>
    <property type="match status" value="1"/>
</dbReference>
<dbReference type="Proteomes" id="UP000033166">
    <property type="component" value="Chromosome I"/>
</dbReference>
<name>A0A0D6DV57_9LACT</name>
<protein>
    <recommendedName>
        <fullName evidence="8 10">Xylulose kinase</fullName>
        <shortName evidence="8 10">Xylulokinase</shortName>
        <ecNumber evidence="8 10">2.7.1.17</ecNumber>
    </recommendedName>
</protein>
<dbReference type="SUPFAM" id="SSF53067">
    <property type="entry name" value="Actin-like ATPase domain"/>
    <property type="match status" value="2"/>
</dbReference>
<reference evidence="14" key="1">
    <citation type="submission" date="2015-01" db="EMBL/GenBank/DDBJ databases">
        <authorList>
            <person name="Andreevskaya M."/>
        </authorList>
    </citation>
    <scope>NUCLEOTIDE SEQUENCE [LARGE SCALE GENOMIC DNA]</scope>
    <source>
        <strain evidence="14">MKFS47</strain>
    </source>
</reference>
<comment type="similarity">
    <text evidence="1 8 9">Belongs to the FGGY kinase family.</text>
</comment>
<evidence type="ECO:0000256" key="6">
    <source>
        <dbReference type="ARBA" id="ARBA00022840"/>
    </source>
</evidence>
<keyword evidence="3 8" id="KW-0808">Transferase</keyword>
<dbReference type="InterPro" id="IPR043129">
    <property type="entry name" value="ATPase_NBD"/>
</dbReference>
<evidence type="ECO:0000256" key="3">
    <source>
        <dbReference type="ARBA" id="ARBA00022679"/>
    </source>
</evidence>
<evidence type="ECO:0000256" key="10">
    <source>
        <dbReference type="RuleBase" id="RU364073"/>
    </source>
</evidence>
<keyword evidence="7 8" id="KW-0119">Carbohydrate metabolism</keyword>
<dbReference type="PANTHER" id="PTHR43095">
    <property type="entry name" value="SUGAR KINASE"/>
    <property type="match status" value="1"/>
</dbReference>
<evidence type="ECO:0000259" key="11">
    <source>
        <dbReference type="Pfam" id="PF00370"/>
    </source>
</evidence>
<dbReference type="CDD" id="cd07808">
    <property type="entry name" value="ASKHA_NBD_FGGY_EcXK-like"/>
    <property type="match status" value="1"/>
</dbReference>
<dbReference type="PROSITE" id="PS00445">
    <property type="entry name" value="FGGY_KINASES_2"/>
    <property type="match status" value="1"/>
</dbReference>
<evidence type="ECO:0000256" key="9">
    <source>
        <dbReference type="RuleBase" id="RU003733"/>
    </source>
</evidence>
<dbReference type="Pfam" id="PF00370">
    <property type="entry name" value="FGGY_N"/>
    <property type="match status" value="1"/>
</dbReference>
<dbReference type="EMBL" id="LN774769">
    <property type="protein sequence ID" value="CEN27869.1"/>
    <property type="molecule type" value="Genomic_DNA"/>
</dbReference>
<dbReference type="InterPro" id="IPR018484">
    <property type="entry name" value="FGGY_N"/>
</dbReference>
<evidence type="ECO:0000256" key="8">
    <source>
        <dbReference type="HAMAP-Rule" id="MF_02220"/>
    </source>
</evidence>
<organism evidence="13 14">
    <name type="scientific">Pseudolactococcus piscium MKFS47</name>
    <dbReference type="NCBI Taxonomy" id="297352"/>
    <lineage>
        <taxon>Bacteria</taxon>
        <taxon>Bacillati</taxon>
        <taxon>Bacillota</taxon>
        <taxon>Bacilli</taxon>
        <taxon>Lactobacillales</taxon>
        <taxon>Streptococcaceae</taxon>
        <taxon>Pseudolactococcus</taxon>
    </lineage>
</organism>
<dbReference type="GO" id="GO:0005524">
    <property type="term" value="F:ATP binding"/>
    <property type="evidence" value="ECO:0007669"/>
    <property type="project" value="UniProtKB-UniRule"/>
</dbReference>
<evidence type="ECO:0000256" key="5">
    <source>
        <dbReference type="ARBA" id="ARBA00022777"/>
    </source>
</evidence>
<dbReference type="InterPro" id="IPR006000">
    <property type="entry name" value="Xylulokinase"/>
</dbReference>
<dbReference type="GO" id="GO:0004856">
    <property type="term" value="F:D-xylulokinase activity"/>
    <property type="evidence" value="ECO:0007669"/>
    <property type="project" value="UniProtKB-UniRule"/>
</dbReference>
<dbReference type="InterPro" id="IPR018485">
    <property type="entry name" value="FGGY_C"/>
</dbReference>
<gene>
    <name evidence="8 10 13" type="primary">xylB</name>
    <name evidence="13" type="ORF">LACPI_0669</name>
</gene>
<dbReference type="PANTHER" id="PTHR43095:SF5">
    <property type="entry name" value="XYLULOSE KINASE"/>
    <property type="match status" value="1"/>
</dbReference>
<evidence type="ECO:0000313" key="14">
    <source>
        <dbReference type="Proteomes" id="UP000033166"/>
    </source>
</evidence>
<keyword evidence="2 8" id="KW-0859">Xylose metabolism</keyword>
<dbReference type="PIRSF" id="PIRSF000538">
    <property type="entry name" value="GlpK"/>
    <property type="match status" value="1"/>
</dbReference>
<evidence type="ECO:0000259" key="12">
    <source>
        <dbReference type="Pfam" id="PF02782"/>
    </source>
</evidence>
<keyword evidence="4 8" id="KW-0547">Nucleotide-binding</keyword>
<dbReference type="NCBIfam" id="TIGR01312">
    <property type="entry name" value="XylB"/>
    <property type="match status" value="1"/>
</dbReference>
<dbReference type="InterPro" id="IPR050406">
    <property type="entry name" value="FGGY_Carb_Kinase"/>
</dbReference>
<evidence type="ECO:0000313" key="13">
    <source>
        <dbReference type="EMBL" id="CEN27869.1"/>
    </source>
</evidence>
<sequence>MAYVLGIDLGTSSLKGILINKQGEVIGESSYDYPIETPEIGYSEQNPELWMGAVKNVIIDLIRLHPDMKTDLKGISFSGQMHSLVVLDEQKQVIRPAILWNDVRTSKQCQTITEKAGDLLLEVSKNRALEGFTLPKIVWIQENEPENWDRVQYMMLPKDYLSFCLTGNYVTDFSDAAGTLLLDVAKKEWSTPILDLFDIPIERLPKLLSSQDKVGDLTDEMKTFFGFKGDVPVFAGGADNACAALGAGIIKDGAGMCSIGTSGVFLSFEKDASADYQGKLHLFNHAAKNDYYAMGVTLAAGNSLDWFKRTFAQEQTFSELLVGISEVKPGSDGLLFAPYIVGERTPHVDSQIRGSFIGIDTHHRLPHFSRAVLEGITFSLKDSQLLMEEMAGRKFDRIVSVGGGAKNADWLQMQADIFNATILNLTVEQGPGLGAAMLAAIGAGWFDTAADAAEVFVHYKEAVKPIAENVAAYDAIYQIYRQVYQATQSLSHALLALK</sequence>
<feature type="domain" description="Carbohydrate kinase FGGY N-terminal" evidence="11">
    <location>
        <begin position="3"/>
        <end position="246"/>
    </location>
</feature>
<evidence type="ECO:0000256" key="2">
    <source>
        <dbReference type="ARBA" id="ARBA00022629"/>
    </source>
</evidence>
<feature type="binding site" evidence="8">
    <location>
        <begin position="81"/>
        <end position="82"/>
    </location>
    <ligand>
        <name>substrate</name>
    </ligand>
</feature>
<evidence type="ECO:0000256" key="4">
    <source>
        <dbReference type="ARBA" id="ARBA00022741"/>
    </source>
</evidence>